<dbReference type="PANTHER" id="PTHR38032">
    <property type="entry name" value="POLYMERASE-RELATED"/>
    <property type="match status" value="1"/>
</dbReference>
<dbReference type="InterPro" id="IPR046865">
    <property type="entry name" value="FapA_b_solenoid"/>
</dbReference>
<accession>A0A4R1Q3Q2</accession>
<feature type="coiled-coil region" evidence="1">
    <location>
        <begin position="411"/>
        <end position="445"/>
    </location>
</feature>
<reference evidence="3 4" key="1">
    <citation type="submission" date="2019-03" db="EMBL/GenBank/DDBJ databases">
        <title>Genomic Encyclopedia of Type Strains, Phase IV (KMG-IV): sequencing the most valuable type-strain genomes for metagenomic binning, comparative biology and taxonomic classification.</title>
        <authorList>
            <person name="Goeker M."/>
        </authorList>
    </citation>
    <scope>NUCLEOTIDE SEQUENCE [LARGE SCALE GENOMIC DNA]</scope>
    <source>
        <strain evidence="3 4">DSM 15969</strain>
    </source>
</reference>
<dbReference type="Pfam" id="PF20250">
    <property type="entry name" value="FapA_N"/>
    <property type="match status" value="1"/>
</dbReference>
<keyword evidence="4" id="KW-1185">Reference proteome</keyword>
<evidence type="ECO:0000259" key="2">
    <source>
        <dbReference type="Pfam" id="PF20250"/>
    </source>
</evidence>
<protein>
    <recommendedName>
        <fullName evidence="2">Flagellar Assembly Protein A N-terminal region domain-containing protein</fullName>
    </recommendedName>
</protein>
<evidence type="ECO:0000313" key="3">
    <source>
        <dbReference type="EMBL" id="TCL40128.1"/>
    </source>
</evidence>
<proteinExistence type="predicted"/>
<dbReference type="EMBL" id="SLUI01000001">
    <property type="protein sequence ID" value="TCL40128.1"/>
    <property type="molecule type" value="Genomic_DNA"/>
</dbReference>
<organism evidence="3 4">
    <name type="scientific">Anaerospora hongkongensis</name>
    <dbReference type="NCBI Taxonomy" id="244830"/>
    <lineage>
        <taxon>Bacteria</taxon>
        <taxon>Bacillati</taxon>
        <taxon>Bacillota</taxon>
        <taxon>Negativicutes</taxon>
        <taxon>Selenomonadales</taxon>
        <taxon>Sporomusaceae</taxon>
        <taxon>Anaerospora</taxon>
    </lineage>
</organism>
<dbReference type="InterPro" id="IPR005646">
    <property type="entry name" value="FapA"/>
</dbReference>
<keyword evidence="1" id="KW-0175">Coiled coil</keyword>
<dbReference type="Pfam" id="PF03961">
    <property type="entry name" value="FapA"/>
    <property type="match status" value="1"/>
</dbReference>
<dbReference type="Proteomes" id="UP000295063">
    <property type="component" value="Unassembled WGS sequence"/>
</dbReference>
<comment type="caution">
    <text evidence="3">The sequence shown here is derived from an EMBL/GenBank/DDBJ whole genome shotgun (WGS) entry which is preliminary data.</text>
</comment>
<dbReference type="OrthoDB" id="9816426at2"/>
<dbReference type="RefSeq" id="WP_132074544.1">
    <property type="nucleotide sequence ID" value="NZ_DALYTA010000018.1"/>
</dbReference>
<name>A0A4R1Q3Q2_9FIRM</name>
<dbReference type="PANTHER" id="PTHR38032:SF1">
    <property type="entry name" value="RNA-BINDING PROTEIN KHPB N-TERMINAL DOMAIN-CONTAINING PROTEIN"/>
    <property type="match status" value="1"/>
</dbReference>
<sequence length="537" mass="58820">MEDFELIADATDSINGYFEVAVSDSGVFLKVFPPKGDGEAVKEPAIVTELHNRDIKDYNLTLIMRTVKEAAGVPVQVAPPPQPEAEPEVQVLVSRDRLEANLVIIVPKRSRPLLLEEVLDRIREAGVTYGLDMDAVQKAFQRPGLRTVCAKGLSPIDGKDAYIQYHVDLENKGRPLELEDGRVDHKNLNTFTTVRQDEVIAEKIPVVPGTAGIDILGQPIAAKPGKDIMLPIGKNVHAVDNTKIVASIAGQLMIVNNKINVIPVIEVKGDIDFSTGNIDFVGNVIIRGSVQAGFTVKAEGNVEVSGTVSGGTVEGKNVIIRMGIQGMQRGYVKASENVVAKFIENATVYAGKDIVVSEVVLHSKLFSGKKALIEGKRGLIAGGQVIAGEEIRAKVAGTQLAATTDLEVGINPMLREEYQTLRQEIKKIQHNLEQTQKALLILKAMDQSSMPKEKQEMLLKLTKAQFHLVGQTETIRNRIAEIELAFEEMRYGKIKILDVVYPGVKIVVGSHVKPIREVMRFVTFYAEDDDVKVGPYK</sequence>
<dbReference type="AlphaFoldDB" id="A0A4R1Q3Q2"/>
<dbReference type="InterPro" id="IPR046866">
    <property type="entry name" value="FapA_N"/>
</dbReference>
<evidence type="ECO:0000256" key="1">
    <source>
        <dbReference type="SAM" id="Coils"/>
    </source>
</evidence>
<evidence type="ECO:0000313" key="4">
    <source>
        <dbReference type="Proteomes" id="UP000295063"/>
    </source>
</evidence>
<gene>
    <name evidence="3" type="ORF">EV210_101329</name>
</gene>
<feature type="domain" description="Flagellar Assembly Protein A N-terminal region" evidence="2">
    <location>
        <begin position="89"/>
        <end position="257"/>
    </location>
</feature>